<keyword evidence="7" id="KW-1003">Cell membrane</keyword>
<keyword evidence="5 7" id="KW-1133">Transmembrane helix</keyword>
<dbReference type="AlphaFoldDB" id="A0A7C4PIC6"/>
<evidence type="ECO:0000256" key="2">
    <source>
        <dbReference type="ARBA" id="ARBA00008472"/>
    </source>
</evidence>
<keyword evidence="3 7" id="KW-0813">Transport</keyword>
<gene>
    <name evidence="7" type="primary">nuoA</name>
    <name evidence="9" type="ORF">ENT37_03100</name>
</gene>
<proteinExistence type="inferred from homology"/>
<evidence type="ECO:0000256" key="3">
    <source>
        <dbReference type="ARBA" id="ARBA00022448"/>
    </source>
</evidence>
<comment type="subunit">
    <text evidence="7">NDH-1 is composed of 14 different subunits. Subunits NuoA, H, J, K, L, M, N constitute the membrane sector of the complex.</text>
</comment>
<dbReference type="PANTHER" id="PTHR11058">
    <property type="entry name" value="NADH-UBIQUINONE OXIDOREDUCTASE CHAIN 3"/>
    <property type="match status" value="1"/>
</dbReference>
<keyword evidence="6 7" id="KW-0472">Membrane</keyword>
<dbReference type="Pfam" id="PF00507">
    <property type="entry name" value="Oxidored_q4"/>
    <property type="match status" value="1"/>
</dbReference>
<sequence length="118" mass="13390">MLSEWLYVGVFFLIAMFLPAAAIFIAGILAPKKPNPIKNSTYECGIETVGPSWIQFKAQYYIYTLVFLVFDVEVVLLFPWAVAYHQLPLFAVVEGVIFILILLGGLLYAWRKGALEWL</sequence>
<dbReference type="GO" id="GO:0048038">
    <property type="term" value="F:quinone binding"/>
    <property type="evidence" value="ECO:0007669"/>
    <property type="project" value="UniProtKB-KW"/>
</dbReference>
<reference evidence="9" key="1">
    <citation type="journal article" date="2020" name="mSystems">
        <title>Genome- and Community-Level Interaction Insights into Carbon Utilization and Element Cycling Functions of Hydrothermarchaeota in Hydrothermal Sediment.</title>
        <authorList>
            <person name="Zhou Z."/>
            <person name="Liu Y."/>
            <person name="Xu W."/>
            <person name="Pan J."/>
            <person name="Luo Z.H."/>
            <person name="Li M."/>
        </authorList>
    </citation>
    <scope>NUCLEOTIDE SEQUENCE [LARGE SCALE GENOMIC DNA]</scope>
    <source>
        <strain evidence="9">SpSt-573</strain>
    </source>
</reference>
<evidence type="ECO:0000256" key="4">
    <source>
        <dbReference type="ARBA" id="ARBA00022692"/>
    </source>
</evidence>
<comment type="subcellular location">
    <subcellularLocation>
        <location evidence="7 8">Cell membrane</location>
        <topology evidence="7 8">Multi-pass membrane protein</topology>
    </subcellularLocation>
    <subcellularLocation>
        <location evidence="1">Membrane</location>
        <topology evidence="1">Multi-pass membrane protein</topology>
    </subcellularLocation>
</comment>
<keyword evidence="7 8" id="KW-0520">NAD</keyword>
<evidence type="ECO:0000256" key="7">
    <source>
        <dbReference type="HAMAP-Rule" id="MF_01394"/>
    </source>
</evidence>
<comment type="function">
    <text evidence="7">NDH-1 shuttles electrons from NADH, via FMN and iron-sulfur (Fe-S) centers, to quinones in the respiratory chain. The immediate electron acceptor for the enzyme in this species is believed to be ubiquinone. Couples the redox reaction to proton translocation (for every two electrons transferred, four hydrogen ions are translocated across the cytoplasmic membrane), and thus conserves the redox energy in a proton gradient.</text>
</comment>
<keyword evidence="7 8" id="KW-0874">Quinone</keyword>
<dbReference type="HAMAP" id="MF_01394">
    <property type="entry name" value="NDH1_NuoA"/>
    <property type="match status" value="1"/>
</dbReference>
<dbReference type="Gene3D" id="1.20.58.1610">
    <property type="entry name" value="NADH:ubiquinone/plastoquinone oxidoreductase, chain 3"/>
    <property type="match status" value="1"/>
</dbReference>
<dbReference type="GO" id="GO:0030964">
    <property type="term" value="C:NADH dehydrogenase complex"/>
    <property type="evidence" value="ECO:0007669"/>
    <property type="project" value="TreeGrafter"/>
</dbReference>
<keyword evidence="4 7" id="KW-0812">Transmembrane</keyword>
<dbReference type="GO" id="GO:0050136">
    <property type="term" value="F:NADH dehydrogenase (quinone) (non-electrogenic) activity"/>
    <property type="evidence" value="ECO:0007669"/>
    <property type="project" value="UniProtKB-UniRule"/>
</dbReference>
<comment type="catalytic activity">
    <reaction evidence="7 8">
        <text>a quinone + NADH + 5 H(+)(in) = a quinol + NAD(+) + 4 H(+)(out)</text>
        <dbReference type="Rhea" id="RHEA:57888"/>
        <dbReference type="ChEBI" id="CHEBI:15378"/>
        <dbReference type="ChEBI" id="CHEBI:24646"/>
        <dbReference type="ChEBI" id="CHEBI:57540"/>
        <dbReference type="ChEBI" id="CHEBI:57945"/>
        <dbReference type="ChEBI" id="CHEBI:132124"/>
    </reaction>
</comment>
<dbReference type="EMBL" id="DSYK01000159">
    <property type="protein sequence ID" value="HGS20840.1"/>
    <property type="molecule type" value="Genomic_DNA"/>
</dbReference>
<feature type="transmembrane region" description="Helical" evidence="7">
    <location>
        <begin position="89"/>
        <end position="110"/>
    </location>
</feature>
<dbReference type="EC" id="7.1.1.-" evidence="7"/>
<keyword evidence="7" id="KW-0830">Ubiquinone</keyword>
<keyword evidence="7" id="KW-1278">Translocase</keyword>
<dbReference type="InterPro" id="IPR038430">
    <property type="entry name" value="NDAH_ubi_oxred_su3_sf"/>
</dbReference>
<protein>
    <recommendedName>
        <fullName evidence="7">NADH-quinone oxidoreductase subunit A</fullName>
        <ecNumber evidence="7">7.1.1.-</ecNumber>
    </recommendedName>
    <alternativeName>
        <fullName evidence="7">NADH dehydrogenase I subunit A</fullName>
    </alternativeName>
    <alternativeName>
        <fullName evidence="7">NDH-1 subunit A</fullName>
    </alternativeName>
    <alternativeName>
        <fullName evidence="7">NUO1</fullName>
    </alternativeName>
</protein>
<evidence type="ECO:0000256" key="1">
    <source>
        <dbReference type="ARBA" id="ARBA00004141"/>
    </source>
</evidence>
<feature type="transmembrane region" description="Helical" evidence="7">
    <location>
        <begin position="6"/>
        <end position="30"/>
    </location>
</feature>
<dbReference type="PANTHER" id="PTHR11058:SF9">
    <property type="entry name" value="NADH-UBIQUINONE OXIDOREDUCTASE CHAIN 3"/>
    <property type="match status" value="1"/>
</dbReference>
<evidence type="ECO:0000313" key="9">
    <source>
        <dbReference type="EMBL" id="HGS20840.1"/>
    </source>
</evidence>
<name>A0A7C4PIC6_9CHLR</name>
<feature type="transmembrane region" description="Helical" evidence="7">
    <location>
        <begin position="60"/>
        <end position="83"/>
    </location>
</feature>
<organism evidence="9">
    <name type="scientific">Anaerolinea thermolimosa</name>
    <dbReference type="NCBI Taxonomy" id="229919"/>
    <lineage>
        <taxon>Bacteria</taxon>
        <taxon>Bacillati</taxon>
        <taxon>Chloroflexota</taxon>
        <taxon>Anaerolineae</taxon>
        <taxon>Anaerolineales</taxon>
        <taxon>Anaerolineaceae</taxon>
        <taxon>Anaerolinea</taxon>
    </lineage>
</organism>
<comment type="similarity">
    <text evidence="2 7 8">Belongs to the complex I subunit 3 family.</text>
</comment>
<dbReference type="InterPro" id="IPR023043">
    <property type="entry name" value="NAD(P)H_OxRDtase_bac/plastid"/>
</dbReference>
<comment type="caution">
    <text evidence="9">The sequence shown here is derived from an EMBL/GenBank/DDBJ whole genome shotgun (WGS) entry which is preliminary data.</text>
</comment>
<accession>A0A7C4PIC6</accession>
<dbReference type="GO" id="GO:0008137">
    <property type="term" value="F:NADH dehydrogenase (ubiquinone) activity"/>
    <property type="evidence" value="ECO:0007669"/>
    <property type="project" value="InterPro"/>
</dbReference>
<dbReference type="GO" id="GO:0005886">
    <property type="term" value="C:plasma membrane"/>
    <property type="evidence" value="ECO:0007669"/>
    <property type="project" value="UniProtKB-SubCell"/>
</dbReference>
<evidence type="ECO:0000256" key="8">
    <source>
        <dbReference type="RuleBase" id="RU003639"/>
    </source>
</evidence>
<evidence type="ECO:0000256" key="5">
    <source>
        <dbReference type="ARBA" id="ARBA00022989"/>
    </source>
</evidence>
<dbReference type="InterPro" id="IPR000440">
    <property type="entry name" value="NADH_UbQ/plastoQ_OxRdtase_su3"/>
</dbReference>
<evidence type="ECO:0000256" key="6">
    <source>
        <dbReference type="ARBA" id="ARBA00023136"/>
    </source>
</evidence>